<evidence type="ECO:0000313" key="3">
    <source>
        <dbReference type="Proteomes" id="UP000614261"/>
    </source>
</evidence>
<protein>
    <recommendedName>
        <fullName evidence="1">CHAT domain-containing protein</fullName>
    </recommendedName>
</protein>
<dbReference type="InterPro" id="IPR024983">
    <property type="entry name" value="CHAT_dom"/>
</dbReference>
<organism evidence="2 3">
    <name type="scientific">Blastomonas aquatica</name>
    <dbReference type="NCBI Taxonomy" id="1510276"/>
    <lineage>
        <taxon>Bacteria</taxon>
        <taxon>Pseudomonadati</taxon>
        <taxon>Pseudomonadota</taxon>
        <taxon>Alphaproteobacteria</taxon>
        <taxon>Sphingomonadales</taxon>
        <taxon>Sphingomonadaceae</taxon>
        <taxon>Blastomonas</taxon>
    </lineage>
</organism>
<evidence type="ECO:0000259" key="1">
    <source>
        <dbReference type="Pfam" id="PF12770"/>
    </source>
</evidence>
<accession>A0ABQ1J1R3</accession>
<dbReference type="Pfam" id="PF12770">
    <property type="entry name" value="CHAT"/>
    <property type="match status" value="1"/>
</dbReference>
<dbReference type="EMBL" id="BMGD01000002">
    <property type="protein sequence ID" value="GGB55652.1"/>
    <property type="molecule type" value="Genomic_DNA"/>
</dbReference>
<reference evidence="3" key="1">
    <citation type="journal article" date="2019" name="Int. J. Syst. Evol. Microbiol.">
        <title>The Global Catalogue of Microorganisms (GCM) 10K type strain sequencing project: providing services to taxonomists for standard genome sequencing and annotation.</title>
        <authorList>
            <consortium name="The Broad Institute Genomics Platform"/>
            <consortium name="The Broad Institute Genome Sequencing Center for Infectious Disease"/>
            <person name="Wu L."/>
            <person name="Ma J."/>
        </authorList>
    </citation>
    <scope>NUCLEOTIDE SEQUENCE [LARGE SCALE GENOMIC DNA]</scope>
    <source>
        <strain evidence="3">CGMCC 1.12851</strain>
    </source>
</reference>
<name>A0ABQ1J1R3_9SPHN</name>
<gene>
    <name evidence="2" type="ORF">GCM10010833_07930</name>
</gene>
<evidence type="ECO:0000313" key="2">
    <source>
        <dbReference type="EMBL" id="GGB55652.1"/>
    </source>
</evidence>
<feature type="domain" description="CHAT" evidence="1">
    <location>
        <begin position="524"/>
        <end position="666"/>
    </location>
</feature>
<comment type="caution">
    <text evidence="2">The sequence shown here is derived from an EMBL/GenBank/DDBJ whole genome shotgun (WGS) entry which is preliminary data.</text>
</comment>
<proteinExistence type="predicted"/>
<sequence length="715" mass="78460">MVEGVMVIIRDRFPRTSSAYPDLMLWDGPFDWADPASKAMAIMLIQLQSRFALAGQREFLEYCDAVGDDIGAMVEDGAVGYEADTVDEYRLLFALKPMELCLVWGLNGQCHGWALWSLARNIDRDDRVFDTNYSFFAPESQAAPEFRDLAFANLPRWTAAFVMLARKFGGVDDVARSVTPMCWDLTEKMFRMGVNVGQSLEALTCLANWASNADEPQAEAWVKYLLRLWSGALPDANRAQIGIVMMSPAHRFTGRDPQDWADEMLSRWSHILIEHMELQVLAVSLKTIEDWRDRRNRILASAVQLARSYREQSGDDETVALQALESRVSIIHPLIWFLTEHGEVEDVLDVLGAWYVKEGERTCDVNVLFVASGHMNGVAYLWHGGRLALPRGEGPSTFDAVLAAGSLAQREYHRATAGGDDRPDIDYRRMGQPDEAAGPEFEAAARAHFEPSRLAAALPPGQLIRSVVTVPSLPAPVLALLATEGGIVAAEEVSLRQPLPVRPINRLAVWQGGTMHEGFEVEALERVAALAGWTIDVQGGDLAAFERFYTDPIADLLWIIGHGEHSPHRIERSGLVIGEAIVTADRLRGMVPAGEGRRLLVLNVCSGATAQMRGGMARIGIGQELTCPAQQVAAHLWPVGMFAALAFGAKFAFELSVAPTPEAYARTVAGMRDPAALRADLVTRLGPGLAIHDRLAHQDAQIGNAMAWGAPILLT</sequence>
<dbReference type="Proteomes" id="UP000614261">
    <property type="component" value="Unassembled WGS sequence"/>
</dbReference>
<keyword evidence="3" id="KW-1185">Reference proteome</keyword>